<dbReference type="SMART" id="SM00443">
    <property type="entry name" value="G_patch"/>
    <property type="match status" value="1"/>
</dbReference>
<feature type="domain" description="XRN2-binding (XTBD)" evidence="5">
    <location>
        <begin position="14"/>
        <end position="101"/>
    </location>
</feature>
<dbReference type="PROSITE" id="PS51827">
    <property type="entry name" value="XTBD"/>
    <property type="match status" value="1"/>
</dbReference>
<reference evidence="6" key="1">
    <citation type="submission" date="2021-03" db="EMBL/GenBank/DDBJ databases">
        <title>Chromosome level genome of the anhydrobiotic midge Polypedilum vanderplanki.</title>
        <authorList>
            <person name="Yoshida Y."/>
            <person name="Kikawada T."/>
            <person name="Gusev O."/>
        </authorList>
    </citation>
    <scope>NUCLEOTIDE SEQUENCE</scope>
    <source>
        <strain evidence="6">NIAS01</strain>
        <tissue evidence="6">Whole body or cell culture</tissue>
    </source>
</reference>
<sequence length="464" mass="54577">MSSIESSDSEYVDFNKYRKEYESDEHFLLKRKFMEKYWDEYEEEEVLQCYTQLFANIEFLRCTYSPEVMQKIHYMTAQVPEIVQYRKKRKNNLKRCLVSATNKTQTFPMIEKNKPIQQEEKEYESKQKQISVKKMQNIIVNRDITHGGCNAIKILDSDDEEEKNRNSGWDDDERKAFKSSSITPSIKFTNAQKAENLRNLLRDVILFDDDESNPNYLNFTLNKTLNMMKKVGKVELKYDNDTNHYYYLFNDQIIGEGNGTSKKLAKKTADEDLVQTLKQNCFRIRSKLKFWSAENVIEKKNLEIQSSKVPQSNQKLQENNLGFKMLKALGWRGGSLGTGNGIIDPINLEIKIGRLGLGSDIQKFDIKYFRNILENFKHQNCEYDLVFSKDFTKEERAKIHQIAAQLHLKTKSYGKNNERHLVISTRISPQVLRQKLLEGDVYLKEKYDIYPPQQQSSKKNEVRV</sequence>
<dbReference type="PROSITE" id="PS50137">
    <property type="entry name" value="DS_RBD"/>
    <property type="match status" value="1"/>
</dbReference>
<dbReference type="PANTHER" id="PTHR48430:SF1">
    <property type="entry name" value="PARTNER OF XRN-2 PROTEIN 1"/>
    <property type="match status" value="1"/>
</dbReference>
<dbReference type="InterPro" id="IPR001374">
    <property type="entry name" value="R3H_dom"/>
</dbReference>
<dbReference type="GO" id="GO:0003723">
    <property type="term" value="F:RNA binding"/>
    <property type="evidence" value="ECO:0007669"/>
    <property type="project" value="UniProtKB-UniRule"/>
</dbReference>
<proteinExistence type="predicted"/>
<evidence type="ECO:0000259" key="3">
    <source>
        <dbReference type="PROSITE" id="PS50174"/>
    </source>
</evidence>
<accession>A0A9J6BP90</accession>
<dbReference type="Gene3D" id="3.30.1370.50">
    <property type="entry name" value="R3H-like domain"/>
    <property type="match status" value="1"/>
</dbReference>
<evidence type="ECO:0000313" key="7">
    <source>
        <dbReference type="Proteomes" id="UP001107558"/>
    </source>
</evidence>
<feature type="domain" description="R3H" evidence="4">
    <location>
        <begin position="363"/>
        <end position="427"/>
    </location>
</feature>
<gene>
    <name evidence="6" type="ORF">PVAND_001728</name>
</gene>
<dbReference type="GO" id="GO:0010468">
    <property type="term" value="P:regulation of gene expression"/>
    <property type="evidence" value="ECO:0007669"/>
    <property type="project" value="UniProtKB-ARBA"/>
</dbReference>
<feature type="domain" description="G-patch" evidence="3">
    <location>
        <begin position="318"/>
        <end position="362"/>
    </location>
</feature>
<protein>
    <recommendedName>
        <fullName evidence="8">NF-kappa-B-repressing factor</fullName>
    </recommendedName>
</protein>
<dbReference type="InterPro" id="IPR021859">
    <property type="entry name" value="XTBD"/>
</dbReference>
<dbReference type="SUPFAM" id="SSF82708">
    <property type="entry name" value="R3H domain"/>
    <property type="match status" value="1"/>
</dbReference>
<keyword evidence="7" id="KW-1185">Reference proteome</keyword>
<dbReference type="Pfam" id="PF11952">
    <property type="entry name" value="XTBD"/>
    <property type="match status" value="1"/>
</dbReference>
<keyword evidence="1" id="KW-0694">RNA-binding</keyword>
<evidence type="ECO:0000259" key="5">
    <source>
        <dbReference type="PROSITE" id="PS51827"/>
    </source>
</evidence>
<dbReference type="InterPro" id="IPR000467">
    <property type="entry name" value="G_patch_dom"/>
</dbReference>
<feature type="domain" description="DRBM" evidence="2">
    <location>
        <begin position="249"/>
        <end position="279"/>
    </location>
</feature>
<comment type="caution">
    <text evidence="6">The sequence shown here is derived from an EMBL/GenBank/DDBJ whole genome shotgun (WGS) entry which is preliminary data.</text>
</comment>
<dbReference type="PROSITE" id="PS51061">
    <property type="entry name" value="R3H"/>
    <property type="match status" value="1"/>
</dbReference>
<dbReference type="InterPro" id="IPR036867">
    <property type="entry name" value="R3H_dom_sf"/>
</dbReference>
<evidence type="ECO:0000259" key="4">
    <source>
        <dbReference type="PROSITE" id="PS51061"/>
    </source>
</evidence>
<dbReference type="Pfam" id="PF01424">
    <property type="entry name" value="R3H"/>
    <property type="match status" value="1"/>
</dbReference>
<organism evidence="6 7">
    <name type="scientific">Polypedilum vanderplanki</name>
    <name type="common">Sleeping chironomid midge</name>
    <dbReference type="NCBI Taxonomy" id="319348"/>
    <lineage>
        <taxon>Eukaryota</taxon>
        <taxon>Metazoa</taxon>
        <taxon>Ecdysozoa</taxon>
        <taxon>Arthropoda</taxon>
        <taxon>Hexapoda</taxon>
        <taxon>Insecta</taxon>
        <taxon>Pterygota</taxon>
        <taxon>Neoptera</taxon>
        <taxon>Endopterygota</taxon>
        <taxon>Diptera</taxon>
        <taxon>Nematocera</taxon>
        <taxon>Chironomoidea</taxon>
        <taxon>Chironomidae</taxon>
        <taxon>Chironominae</taxon>
        <taxon>Polypedilum</taxon>
        <taxon>Polypedilum</taxon>
    </lineage>
</organism>
<evidence type="ECO:0000313" key="6">
    <source>
        <dbReference type="EMBL" id="KAG5671535.1"/>
    </source>
</evidence>
<dbReference type="InterPro" id="IPR014720">
    <property type="entry name" value="dsRBD_dom"/>
</dbReference>
<dbReference type="Pfam" id="PF01585">
    <property type="entry name" value="G-patch"/>
    <property type="match status" value="1"/>
</dbReference>
<dbReference type="PANTHER" id="PTHR48430">
    <property type="entry name" value="PARTNER OF XRN-2 PROTEIN 1"/>
    <property type="match status" value="1"/>
</dbReference>
<dbReference type="OrthoDB" id="2359216at2759"/>
<evidence type="ECO:0000256" key="1">
    <source>
        <dbReference type="PROSITE-ProRule" id="PRU00266"/>
    </source>
</evidence>
<evidence type="ECO:0008006" key="8">
    <source>
        <dbReference type="Google" id="ProtNLM"/>
    </source>
</evidence>
<dbReference type="Proteomes" id="UP001107558">
    <property type="component" value="Chromosome 3"/>
</dbReference>
<dbReference type="AlphaFoldDB" id="A0A9J6BP90"/>
<name>A0A9J6BP90_POLVA</name>
<dbReference type="EMBL" id="JADBJN010000003">
    <property type="protein sequence ID" value="KAG5671535.1"/>
    <property type="molecule type" value="Genomic_DNA"/>
</dbReference>
<dbReference type="PROSITE" id="PS50174">
    <property type="entry name" value="G_PATCH"/>
    <property type="match status" value="1"/>
</dbReference>
<evidence type="ECO:0000259" key="2">
    <source>
        <dbReference type="PROSITE" id="PS50137"/>
    </source>
</evidence>